<accession>I2Q1D8</accession>
<sequence>MLTAAFRTCRGLNTQAAPEALAWDSRSGAFEAARLVDVDVLDNGRRVRRRPGRVRVDGRVWRDPFTGPDGAVYAVIDDVLCRVLADLTPVPLLPLTTPGRLAWTALDDLVFWTNGIEKGLIQNGEPKAWGGLAWPVAGEADRFVSPPAGQVLGTHGGRVWIGDGVFLSFTEGAGGFHFWQDGASFFEMSAEVTMIRPANDGLYVGTTDGVWFLAGLDPGQMAPRRVSFDPAILGSDVTVRADEWGRFDPQLSPLWTSSRGICLGLQQGLVINLTKNRVALDAPASVAAAINLPRRYVCVLHP</sequence>
<dbReference type="AlphaFoldDB" id="I2Q1D8"/>
<organism evidence="1">
    <name type="scientific">Desulfovibrio sp. U5L</name>
    <dbReference type="NCBI Taxonomy" id="596152"/>
    <lineage>
        <taxon>Bacteria</taxon>
        <taxon>Pseudomonadati</taxon>
        <taxon>Thermodesulfobacteriota</taxon>
        <taxon>Desulfovibrionia</taxon>
        <taxon>Desulfovibrionales</taxon>
        <taxon>Desulfovibrionaceae</taxon>
        <taxon>Desulfovibrio</taxon>
    </lineage>
</organism>
<reference evidence="1" key="1">
    <citation type="submission" date="2011-11" db="EMBL/GenBank/DDBJ databases">
        <title>Improved High-Quality Draft sequence of Desulfovibrio sp. U5L.</title>
        <authorList>
            <consortium name="US DOE Joint Genome Institute"/>
            <person name="Lucas S."/>
            <person name="Han J."/>
            <person name="Lapidus A."/>
            <person name="Cheng J.-F."/>
            <person name="Goodwin L."/>
            <person name="Pitluck S."/>
            <person name="Peters L."/>
            <person name="Ovchinnikova G."/>
            <person name="Held B."/>
            <person name="Detter J.C."/>
            <person name="Han C."/>
            <person name="Tapia R."/>
            <person name="Land M."/>
            <person name="Hauser L."/>
            <person name="Kyrpides N."/>
            <person name="Ivanova N."/>
            <person name="Pagani I."/>
            <person name="Gabster J."/>
            <person name="Walker C."/>
            <person name="Stolyar S."/>
            <person name="Stahl D."/>
            <person name="Arkin A."/>
            <person name="Dehal P."/>
            <person name="Hazen T."/>
            <person name="Woyke T."/>
        </authorList>
    </citation>
    <scope>NUCLEOTIDE SEQUENCE [LARGE SCALE GENOMIC DNA]</scope>
    <source>
        <strain evidence="1">U5L</strain>
    </source>
</reference>
<evidence type="ECO:0000313" key="1">
    <source>
        <dbReference type="EMBL" id="EIG53594.1"/>
    </source>
</evidence>
<dbReference type="HOGENOM" id="CLU_920491_0_0_7"/>
<dbReference type="OrthoDB" id="6670057at2"/>
<dbReference type="eggNOG" id="ENOG5032Y9C">
    <property type="taxonomic scope" value="Bacteria"/>
</dbReference>
<protein>
    <submittedName>
        <fullName evidence="1">Uncharacterized protein</fullName>
    </submittedName>
</protein>
<dbReference type="STRING" id="596152.DesU5LDRAFT_1920"/>
<proteinExistence type="predicted"/>
<name>I2Q1D8_9BACT</name>
<dbReference type="EMBL" id="JH600068">
    <property type="protein sequence ID" value="EIG53594.1"/>
    <property type="molecule type" value="Genomic_DNA"/>
</dbReference>
<gene>
    <name evidence="1" type="ORF">DesU5LDRAFT_1920</name>
</gene>